<feature type="domain" description="Bacterial bifunctional deaminase-reductase C-terminal" evidence="4">
    <location>
        <begin position="35"/>
        <end position="246"/>
    </location>
</feature>
<evidence type="ECO:0000256" key="2">
    <source>
        <dbReference type="ARBA" id="ARBA00022857"/>
    </source>
</evidence>
<evidence type="ECO:0000259" key="4">
    <source>
        <dbReference type="Pfam" id="PF01872"/>
    </source>
</evidence>
<dbReference type="PANTHER" id="PTHR38011:SF7">
    <property type="entry name" value="2,5-DIAMINO-6-RIBOSYLAMINO-4(3H)-PYRIMIDINONE 5'-PHOSPHATE REDUCTASE"/>
    <property type="match status" value="1"/>
</dbReference>
<dbReference type="PANTHER" id="PTHR38011">
    <property type="entry name" value="DIHYDROFOLATE REDUCTASE FAMILY PROTEIN (AFU_ORTHOLOGUE AFUA_8G06820)"/>
    <property type="match status" value="1"/>
</dbReference>
<keyword evidence="2" id="KW-0521">NADP</keyword>
<evidence type="ECO:0000313" key="6">
    <source>
        <dbReference type="Proteomes" id="UP000297982"/>
    </source>
</evidence>
<dbReference type="InterPro" id="IPR050765">
    <property type="entry name" value="Riboflavin_Biosynth_HTPR"/>
</dbReference>
<dbReference type="GO" id="GO:0008703">
    <property type="term" value="F:5-amino-6-(5-phosphoribosylamino)uracil reductase activity"/>
    <property type="evidence" value="ECO:0007669"/>
    <property type="project" value="InterPro"/>
</dbReference>
<evidence type="ECO:0000256" key="1">
    <source>
        <dbReference type="ARBA" id="ARBA00005104"/>
    </source>
</evidence>
<dbReference type="InterPro" id="IPR002734">
    <property type="entry name" value="RibDG_C"/>
</dbReference>
<dbReference type="Proteomes" id="UP000297982">
    <property type="component" value="Unassembled WGS sequence"/>
</dbReference>
<sequence>MLAKRENRPQFKFDLTFFSRMDYYRVEEGCRLEKPRVVLNVFSSVDGRITTAPNRDVAEWTAAGIGGGAHEATHRLYDELDCDGLISGSESLIVWGNNSVELEEPIYEPEKSNAYIVFDGRGRMNWYQTEGLLVVTKEDLSGEYIQQLEEKGIAYITAGTRDHIDLPLALHKLHELGYRRLGLTGGGTINGAFLRQGLIDEVSIVFAPLAIGGRTTPSIFDAEDLKDWKGATELELKTMKPVGEGSVWLHYEVKK</sequence>
<organism evidence="5 6">
    <name type="scientific">Halobacillus salinus</name>
    <dbReference type="NCBI Taxonomy" id="192814"/>
    <lineage>
        <taxon>Bacteria</taxon>
        <taxon>Bacillati</taxon>
        <taxon>Bacillota</taxon>
        <taxon>Bacilli</taxon>
        <taxon>Bacillales</taxon>
        <taxon>Bacillaceae</taxon>
        <taxon>Halobacillus</taxon>
    </lineage>
</organism>
<dbReference type="Gene3D" id="3.40.430.10">
    <property type="entry name" value="Dihydrofolate Reductase, subunit A"/>
    <property type="match status" value="1"/>
</dbReference>
<name>A0A4Z0GV31_9BACI</name>
<protein>
    <recommendedName>
        <fullName evidence="4">Bacterial bifunctional deaminase-reductase C-terminal domain-containing protein</fullName>
    </recommendedName>
</protein>
<gene>
    <name evidence="5" type="ORF">E4663_19195</name>
</gene>
<dbReference type="InterPro" id="IPR024072">
    <property type="entry name" value="DHFR-like_dom_sf"/>
</dbReference>
<keyword evidence="3" id="KW-0560">Oxidoreductase</keyword>
<accession>A0A4Z0GV31</accession>
<evidence type="ECO:0000256" key="3">
    <source>
        <dbReference type="ARBA" id="ARBA00023002"/>
    </source>
</evidence>
<evidence type="ECO:0000313" key="5">
    <source>
        <dbReference type="EMBL" id="TGB00743.1"/>
    </source>
</evidence>
<keyword evidence="6" id="KW-1185">Reference proteome</keyword>
<reference evidence="5 6" key="1">
    <citation type="journal article" date="2003" name="Int. J. Syst. Evol. Microbiol.">
        <title>Halobacillus salinus sp. nov., isolated from a salt lake on the coast of the East Sea in Korea.</title>
        <authorList>
            <person name="Yoon J.H."/>
            <person name="Kang K.H."/>
            <person name="Park Y.H."/>
        </authorList>
    </citation>
    <scope>NUCLEOTIDE SEQUENCE [LARGE SCALE GENOMIC DNA]</scope>
    <source>
        <strain evidence="5 6">HSL-3</strain>
    </source>
</reference>
<dbReference type="Pfam" id="PF01872">
    <property type="entry name" value="RibD_C"/>
    <property type="match status" value="1"/>
</dbReference>
<dbReference type="SUPFAM" id="SSF53597">
    <property type="entry name" value="Dihydrofolate reductase-like"/>
    <property type="match status" value="1"/>
</dbReference>
<dbReference type="GO" id="GO:0009231">
    <property type="term" value="P:riboflavin biosynthetic process"/>
    <property type="evidence" value="ECO:0007669"/>
    <property type="project" value="InterPro"/>
</dbReference>
<dbReference type="EMBL" id="SRJC01000011">
    <property type="protein sequence ID" value="TGB00743.1"/>
    <property type="molecule type" value="Genomic_DNA"/>
</dbReference>
<comment type="pathway">
    <text evidence="1">Cofactor biosynthesis; riboflavin biosynthesis.</text>
</comment>
<comment type="caution">
    <text evidence="5">The sequence shown here is derived from an EMBL/GenBank/DDBJ whole genome shotgun (WGS) entry which is preliminary data.</text>
</comment>
<proteinExistence type="predicted"/>
<dbReference type="AlphaFoldDB" id="A0A4Z0GV31"/>